<dbReference type="PANTHER" id="PTHR43189">
    <property type="entry name" value="ZINC-TYPE ALCOHOL DEHYDROGENASE-LIKE PROTEIN C1198.01-RELATED"/>
    <property type="match status" value="1"/>
</dbReference>
<dbReference type="InterPro" id="IPR036291">
    <property type="entry name" value="NAD(P)-bd_dom_sf"/>
</dbReference>
<accession>A0A3G8JQ12</accession>
<feature type="domain" description="Enoyl reductase (ER)" evidence="2">
    <location>
        <begin position="17"/>
        <end position="363"/>
    </location>
</feature>
<evidence type="ECO:0000313" key="3">
    <source>
        <dbReference type="EMBL" id="AZG46240.1"/>
    </source>
</evidence>
<evidence type="ECO:0000259" key="2">
    <source>
        <dbReference type="SMART" id="SM00829"/>
    </source>
</evidence>
<dbReference type="InterPro" id="IPR013154">
    <property type="entry name" value="ADH-like_N"/>
</dbReference>
<name>A0A3G8JQ12_9ACTN</name>
<dbReference type="Gene3D" id="3.90.180.10">
    <property type="entry name" value="Medium-chain alcohol dehydrogenases, catalytic domain"/>
    <property type="match status" value="1"/>
</dbReference>
<gene>
    <name evidence="3" type="primary">gutB_2</name>
    <name evidence="3" type="ORF">D7316_02841</name>
</gene>
<dbReference type="Proteomes" id="UP000271469">
    <property type="component" value="Chromosome"/>
</dbReference>
<dbReference type="CDD" id="cd08262">
    <property type="entry name" value="Zn_ADH8"/>
    <property type="match status" value="1"/>
</dbReference>
<evidence type="ECO:0000256" key="1">
    <source>
        <dbReference type="ARBA" id="ARBA00023002"/>
    </source>
</evidence>
<dbReference type="RefSeq" id="WP_232016908.1">
    <property type="nucleotide sequence ID" value="NZ_CP033972.1"/>
</dbReference>
<dbReference type="SMART" id="SM00829">
    <property type="entry name" value="PKS_ER"/>
    <property type="match status" value="1"/>
</dbReference>
<dbReference type="GO" id="GO:0003939">
    <property type="term" value="F:L-iditol 2-dehydrogenase (NAD+) activity"/>
    <property type="evidence" value="ECO:0007669"/>
    <property type="project" value="UniProtKB-EC"/>
</dbReference>
<dbReference type="EC" id="1.1.1.14" evidence="3"/>
<keyword evidence="4" id="KW-1185">Reference proteome</keyword>
<dbReference type="Pfam" id="PF00107">
    <property type="entry name" value="ADH_zinc_N"/>
    <property type="match status" value="1"/>
</dbReference>
<dbReference type="EMBL" id="CP033972">
    <property type="protein sequence ID" value="AZG46240.1"/>
    <property type="molecule type" value="Genomic_DNA"/>
</dbReference>
<protein>
    <submittedName>
        <fullName evidence="3">Sorbitol dehydrogenase</fullName>
        <ecNumber evidence="3">1.1.1.14</ecNumber>
    </submittedName>
</protein>
<sequence length="368" mass="38962">MTQTAPGIMDAVVMTRGNLTVTTAPVPTPGPGEVLVKVLAAGICGSDLHCVTHGEQLLASAREAVGVDLFSMDDPVVMGHEFCGEIVQYGPQNQQTLPIGTRVACFPFLLREQVVTIGFGGPDTPGAYAEYMLLTEALLIPVPDHMPDEIVALAEPLAVALHAVNRGELGSHDVPLVIGCGPIGLAVIAILKMRGLGPIVASDFSPSRRALAKELGADIVVDPRETSPYESWHDAAAPNDPAHVGRQTLMFPEPLRPSVIFECVGVPGVIQQVLANAAACSTIVVAGLCMQPDTFTPSTAVMKEMDLKFSIAYTPDEFAQAFNHLASGELKVEPLITSRITLDDLPGAFDRLANPDHDAKIIVLPSMR</sequence>
<organism evidence="3 4">
    <name type="scientific">Gordonia insulae</name>
    <dbReference type="NCBI Taxonomy" id="2420509"/>
    <lineage>
        <taxon>Bacteria</taxon>
        <taxon>Bacillati</taxon>
        <taxon>Actinomycetota</taxon>
        <taxon>Actinomycetes</taxon>
        <taxon>Mycobacteriales</taxon>
        <taxon>Gordoniaceae</taxon>
        <taxon>Gordonia</taxon>
    </lineage>
</organism>
<dbReference type="InterPro" id="IPR020843">
    <property type="entry name" value="ER"/>
</dbReference>
<dbReference type="InterPro" id="IPR013149">
    <property type="entry name" value="ADH-like_C"/>
</dbReference>
<evidence type="ECO:0000313" key="4">
    <source>
        <dbReference type="Proteomes" id="UP000271469"/>
    </source>
</evidence>
<dbReference type="PANTHER" id="PTHR43189:SF1">
    <property type="entry name" value="ZINC-TYPE ALCOHOL DEHYDROGENASE-LIKE PROTEIN C1198.01"/>
    <property type="match status" value="1"/>
</dbReference>
<reference evidence="3 4" key="1">
    <citation type="submission" date="2018-11" db="EMBL/GenBank/DDBJ databases">
        <title>Gordonia insulae sp. nov., isolated from an island soil.</title>
        <authorList>
            <person name="Kim Y.S."/>
            <person name="Kim S.B."/>
        </authorList>
    </citation>
    <scope>NUCLEOTIDE SEQUENCE [LARGE SCALE GENOMIC DNA]</scope>
    <source>
        <strain evidence="3 4">MMS17-SY073</strain>
    </source>
</reference>
<dbReference type="AlphaFoldDB" id="A0A3G8JQ12"/>
<dbReference type="SUPFAM" id="SSF50129">
    <property type="entry name" value="GroES-like"/>
    <property type="match status" value="1"/>
</dbReference>
<proteinExistence type="predicted"/>
<dbReference type="SUPFAM" id="SSF51735">
    <property type="entry name" value="NAD(P)-binding Rossmann-fold domains"/>
    <property type="match status" value="1"/>
</dbReference>
<dbReference type="Pfam" id="PF08240">
    <property type="entry name" value="ADH_N"/>
    <property type="match status" value="1"/>
</dbReference>
<dbReference type="KEGG" id="gom:D7316_02841"/>
<dbReference type="InterPro" id="IPR011032">
    <property type="entry name" value="GroES-like_sf"/>
</dbReference>
<dbReference type="Gene3D" id="3.40.50.720">
    <property type="entry name" value="NAD(P)-binding Rossmann-like Domain"/>
    <property type="match status" value="1"/>
</dbReference>
<keyword evidence="1 3" id="KW-0560">Oxidoreductase</keyword>